<dbReference type="KEGG" id="msyr:CXP39_01050"/>
<dbReference type="Proteomes" id="UP000233419">
    <property type="component" value="Chromosome"/>
</dbReference>
<dbReference type="CDD" id="cd00429">
    <property type="entry name" value="RPE"/>
    <property type="match status" value="1"/>
</dbReference>
<dbReference type="RefSeq" id="WP_027048497.1">
    <property type="nucleotide sequence ID" value="NZ_CP025257.1"/>
</dbReference>
<evidence type="ECO:0000256" key="1">
    <source>
        <dbReference type="ARBA" id="ARBA00022723"/>
    </source>
</evidence>
<reference evidence="3 4" key="1">
    <citation type="submission" date="2017-12" db="EMBL/GenBank/DDBJ databases">
        <title>Mesoplasma syrphidae YJS, Complete Genome.</title>
        <authorList>
            <person name="Knight T.F."/>
            <person name="Citino T."/>
            <person name="Rubinstein R."/>
            <person name="Neuschaefer Z."/>
        </authorList>
    </citation>
    <scope>NUCLEOTIDE SEQUENCE [LARGE SCALE GENOMIC DNA]</scope>
    <source>
        <strain evidence="3 4">YJS</strain>
    </source>
</reference>
<dbReference type="InterPro" id="IPR000056">
    <property type="entry name" value="Ribul_P_3_epim-like"/>
</dbReference>
<dbReference type="PROSITE" id="PS01086">
    <property type="entry name" value="RIBUL_P_3_EPIMER_2"/>
    <property type="match status" value="1"/>
</dbReference>
<dbReference type="NCBIfam" id="NF004076">
    <property type="entry name" value="PRK05581.1-4"/>
    <property type="match status" value="1"/>
</dbReference>
<evidence type="ECO:0000313" key="3">
    <source>
        <dbReference type="EMBL" id="AUF83393.1"/>
    </source>
</evidence>
<dbReference type="GO" id="GO:0046872">
    <property type="term" value="F:metal ion binding"/>
    <property type="evidence" value="ECO:0007669"/>
    <property type="project" value="UniProtKB-KW"/>
</dbReference>
<dbReference type="Pfam" id="PF00834">
    <property type="entry name" value="Ribul_P_3_epim"/>
    <property type="match status" value="1"/>
</dbReference>
<dbReference type="GO" id="GO:0016857">
    <property type="term" value="F:racemase and epimerase activity, acting on carbohydrates and derivatives"/>
    <property type="evidence" value="ECO:0007669"/>
    <property type="project" value="InterPro"/>
</dbReference>
<dbReference type="EMBL" id="CP025257">
    <property type="protein sequence ID" value="AUF83393.1"/>
    <property type="molecule type" value="Genomic_DNA"/>
</dbReference>
<gene>
    <name evidence="3" type="ORF">CXP39_01050</name>
</gene>
<dbReference type="InterPro" id="IPR011060">
    <property type="entry name" value="RibuloseP-bd_barrel"/>
</dbReference>
<protein>
    <submittedName>
        <fullName evidence="3">Ribulose-phosphate 3-epimerase</fullName>
    </submittedName>
</protein>
<name>A0A2K9BMX4_9MOLU</name>
<keyword evidence="1" id="KW-0479">Metal-binding</keyword>
<dbReference type="GO" id="GO:0005975">
    <property type="term" value="P:carbohydrate metabolic process"/>
    <property type="evidence" value="ECO:0007669"/>
    <property type="project" value="InterPro"/>
</dbReference>
<dbReference type="Gene3D" id="3.20.20.70">
    <property type="entry name" value="Aldolase class I"/>
    <property type="match status" value="1"/>
</dbReference>
<proteinExistence type="predicted"/>
<dbReference type="AlphaFoldDB" id="A0A2K9BMX4"/>
<dbReference type="OrthoDB" id="1645589at2"/>
<organism evidence="3 4">
    <name type="scientific">Mesoplasma syrphidae</name>
    <dbReference type="NCBI Taxonomy" id="225999"/>
    <lineage>
        <taxon>Bacteria</taxon>
        <taxon>Bacillati</taxon>
        <taxon>Mycoplasmatota</taxon>
        <taxon>Mollicutes</taxon>
        <taxon>Entomoplasmatales</taxon>
        <taxon>Entomoplasmataceae</taxon>
        <taxon>Mesoplasma</taxon>
    </lineage>
</organism>
<dbReference type="SUPFAM" id="SSF51366">
    <property type="entry name" value="Ribulose-phoshate binding barrel"/>
    <property type="match status" value="1"/>
</dbReference>
<keyword evidence="2" id="KW-0413">Isomerase</keyword>
<dbReference type="PANTHER" id="PTHR11749">
    <property type="entry name" value="RIBULOSE-5-PHOSPHATE-3-EPIMERASE"/>
    <property type="match status" value="1"/>
</dbReference>
<keyword evidence="4" id="KW-1185">Reference proteome</keyword>
<sequence>MKKYTILPSVLSANFTKLESELKLCQKAEIEWIHYDVMDYDFVPNLTFGSKILADIKSNFNIKVDIHFMVKVKTIVFEDFFKDYLKTNPEMMTMHIEAMNSEQTQKFIVLCQNNGVKASLAISPGTDIVQLKQYLPVIDNVLVMTVEPGFGGQSFIKKAAQKIQTLADIRKANDYQYSIEVDGGINEQTSKVVKKYGVDLIVAGSYLFGQKNFIERAKDLIYND</sequence>
<evidence type="ECO:0000313" key="4">
    <source>
        <dbReference type="Proteomes" id="UP000233419"/>
    </source>
</evidence>
<dbReference type="PROSITE" id="PS01085">
    <property type="entry name" value="RIBUL_P_3_EPIMER_1"/>
    <property type="match status" value="1"/>
</dbReference>
<evidence type="ECO:0000256" key="2">
    <source>
        <dbReference type="ARBA" id="ARBA00023235"/>
    </source>
</evidence>
<dbReference type="InterPro" id="IPR013785">
    <property type="entry name" value="Aldolase_TIM"/>
</dbReference>
<accession>A0A2K9BMX4</accession>